<dbReference type="Proteomes" id="UP001595988">
    <property type="component" value="Unassembled WGS sequence"/>
</dbReference>
<evidence type="ECO:0000256" key="1">
    <source>
        <dbReference type="ARBA" id="ARBA00022618"/>
    </source>
</evidence>
<evidence type="ECO:0000256" key="6">
    <source>
        <dbReference type="SAM" id="Coils"/>
    </source>
</evidence>
<name>A0ABV9K2B9_9BACI</name>
<protein>
    <recommendedName>
        <fullName evidence="4 5">Segregation and condensation protein A</fullName>
    </recommendedName>
</protein>
<evidence type="ECO:0000313" key="8">
    <source>
        <dbReference type="Proteomes" id="UP001595988"/>
    </source>
</evidence>
<gene>
    <name evidence="5" type="primary">scpA</name>
    <name evidence="7" type="ORF">ACFO3P_17810</name>
</gene>
<proteinExistence type="inferred from homology"/>
<evidence type="ECO:0000313" key="7">
    <source>
        <dbReference type="EMBL" id="MFC4664038.1"/>
    </source>
</evidence>
<dbReference type="RefSeq" id="WP_226894687.1">
    <property type="nucleotide sequence ID" value="NZ_JBHSFT010000047.1"/>
</dbReference>
<dbReference type="Gene3D" id="1.10.10.580">
    <property type="entry name" value="Structural maintenance of chromosome 1. Chain E"/>
    <property type="match status" value="1"/>
</dbReference>
<dbReference type="Gene3D" id="6.10.250.2410">
    <property type="match status" value="1"/>
</dbReference>
<dbReference type="Pfam" id="PF02616">
    <property type="entry name" value="SMC_ScpA"/>
    <property type="match status" value="1"/>
</dbReference>
<comment type="caution">
    <text evidence="7">The sequence shown here is derived from an EMBL/GenBank/DDBJ whole genome shotgun (WGS) entry which is preliminary data.</text>
</comment>
<dbReference type="InterPro" id="IPR023093">
    <property type="entry name" value="ScpA-like_C"/>
</dbReference>
<evidence type="ECO:0000256" key="5">
    <source>
        <dbReference type="HAMAP-Rule" id="MF_01805"/>
    </source>
</evidence>
<comment type="subunit">
    <text evidence="5">Component of a cohesin-like complex composed of ScpA, ScpB and the Smc homodimer, in which ScpA and ScpB bind to the head domain of Smc. The presence of the three proteins is required for the association of the complex with DNA.</text>
</comment>
<keyword evidence="8" id="KW-1185">Reference proteome</keyword>
<reference evidence="8" key="1">
    <citation type="journal article" date="2019" name="Int. J. Syst. Evol. Microbiol.">
        <title>The Global Catalogue of Microorganisms (GCM) 10K type strain sequencing project: providing services to taxonomists for standard genome sequencing and annotation.</title>
        <authorList>
            <consortium name="The Broad Institute Genomics Platform"/>
            <consortium name="The Broad Institute Genome Sequencing Center for Infectious Disease"/>
            <person name="Wu L."/>
            <person name="Ma J."/>
        </authorList>
    </citation>
    <scope>NUCLEOTIDE SEQUENCE [LARGE SCALE GENOMIC DNA]</scope>
    <source>
        <strain evidence="8">CCUG 37257</strain>
    </source>
</reference>
<feature type="coiled-coil region" evidence="6">
    <location>
        <begin position="95"/>
        <end position="125"/>
    </location>
</feature>
<keyword evidence="5" id="KW-0963">Cytoplasm</keyword>
<organism evidence="7 8">
    <name type="scientific">Oceanobacillus aidingensis</name>
    <dbReference type="NCBI Taxonomy" id="645964"/>
    <lineage>
        <taxon>Bacteria</taxon>
        <taxon>Bacillati</taxon>
        <taxon>Bacillota</taxon>
        <taxon>Bacilli</taxon>
        <taxon>Bacillales</taxon>
        <taxon>Bacillaceae</taxon>
        <taxon>Oceanobacillus</taxon>
    </lineage>
</organism>
<sequence>MIQGYEVKLEKFEGPLDLLLHLINHYEIDIYDIPVAQITQQYMDYIHTMQHLELNIASEYLVMASTLLAIKSQMLLPKQEFEEEEMDEAYMEDPREELMQRLIEYRKYKEAAEALKEKEAKEQQVYTRSPVVFDFKDVLPENVNAGNASVFDMIGALKKMMQRNQWKEPQDTVIERTEIPIEKRMDEVLQQVKSSKNGITFYALFPVPTKSYIVSTFVAVLELMKKREVYAMQENHFEELYVYSMEESSWN</sequence>
<dbReference type="NCBIfam" id="NF000995">
    <property type="entry name" value="PRK00104.1-4"/>
    <property type="match status" value="1"/>
</dbReference>
<comment type="function">
    <text evidence="5">Participates in chromosomal partition during cell division. May act via the formation of a condensin-like complex containing Smc and ScpB that pull DNA away from mid-cell into both cell halves.</text>
</comment>
<dbReference type="HAMAP" id="MF_01805">
    <property type="entry name" value="ScpA"/>
    <property type="match status" value="1"/>
</dbReference>
<keyword evidence="2 5" id="KW-0159">Chromosome partition</keyword>
<evidence type="ECO:0000256" key="4">
    <source>
        <dbReference type="ARBA" id="ARBA00044777"/>
    </source>
</evidence>
<keyword evidence="6" id="KW-0175">Coiled coil</keyword>
<accession>A0ABV9K2B9</accession>
<evidence type="ECO:0000256" key="2">
    <source>
        <dbReference type="ARBA" id="ARBA00022829"/>
    </source>
</evidence>
<dbReference type="PANTHER" id="PTHR33969:SF2">
    <property type="entry name" value="SEGREGATION AND CONDENSATION PROTEIN A"/>
    <property type="match status" value="1"/>
</dbReference>
<evidence type="ECO:0000256" key="3">
    <source>
        <dbReference type="ARBA" id="ARBA00023306"/>
    </source>
</evidence>
<keyword evidence="1 5" id="KW-0132">Cell division</keyword>
<comment type="subcellular location">
    <subcellularLocation>
        <location evidence="5">Cytoplasm</location>
    </subcellularLocation>
    <text evidence="5">Associated with two foci at the outer edges of the nucleoid region in young cells, and at four foci within both cell halves in older cells.</text>
</comment>
<dbReference type="EMBL" id="JBHSFT010000047">
    <property type="protein sequence ID" value="MFC4664038.1"/>
    <property type="molecule type" value="Genomic_DNA"/>
</dbReference>
<dbReference type="PANTHER" id="PTHR33969">
    <property type="entry name" value="SEGREGATION AND CONDENSATION PROTEIN A"/>
    <property type="match status" value="1"/>
</dbReference>
<keyword evidence="3 5" id="KW-0131">Cell cycle</keyword>
<dbReference type="InterPro" id="IPR003768">
    <property type="entry name" value="ScpA"/>
</dbReference>
<comment type="similarity">
    <text evidence="5">Belongs to the ScpA family.</text>
</comment>